<accession>A0AAW1UF59</accession>
<feature type="chain" id="PRO_5043654465" evidence="1">
    <location>
        <begin position="21"/>
        <end position="162"/>
    </location>
</feature>
<feature type="signal peptide" evidence="1">
    <location>
        <begin position="1"/>
        <end position="20"/>
    </location>
</feature>
<dbReference type="Pfam" id="PF15868">
    <property type="entry name" value="MBF2"/>
    <property type="match status" value="1"/>
</dbReference>
<dbReference type="AlphaFoldDB" id="A0AAW1UF59"/>
<sequence>MCIKYYYLIVLLAAAVAVNSQVHYIPAQIYIPVNSHNPWNNTGNPHYNNTQVALNNRSWTGPGHIFWGRIGPLDRLLFNEAYFKDSRWWSSRETIIEYPKDVSAGYVRHETISAIHVINQFYQGHHSNASILSGGVGKQYVKIRLASTWRYGFRFLVQIFGH</sequence>
<evidence type="ECO:0000313" key="3">
    <source>
        <dbReference type="Proteomes" id="UP001431783"/>
    </source>
</evidence>
<dbReference type="Proteomes" id="UP001431783">
    <property type="component" value="Unassembled WGS sequence"/>
</dbReference>
<dbReference type="PANTHER" id="PTHR37685">
    <property type="entry name" value="GEO11136P1-RELATED"/>
    <property type="match status" value="1"/>
</dbReference>
<reference evidence="2 3" key="1">
    <citation type="submission" date="2023-03" db="EMBL/GenBank/DDBJ databases">
        <title>Genome insight into feeding habits of ladybird beetles.</title>
        <authorList>
            <person name="Li H.-S."/>
            <person name="Huang Y.-H."/>
            <person name="Pang H."/>
        </authorList>
    </citation>
    <scope>NUCLEOTIDE SEQUENCE [LARGE SCALE GENOMIC DNA]</scope>
    <source>
        <strain evidence="2">SYSU_2023b</strain>
        <tissue evidence="2">Whole body</tissue>
    </source>
</reference>
<keyword evidence="3" id="KW-1185">Reference proteome</keyword>
<evidence type="ECO:0000313" key="2">
    <source>
        <dbReference type="EMBL" id="KAK9877919.1"/>
    </source>
</evidence>
<comment type="caution">
    <text evidence="2">The sequence shown here is derived from an EMBL/GenBank/DDBJ whole genome shotgun (WGS) entry which is preliminary data.</text>
</comment>
<evidence type="ECO:0000256" key="1">
    <source>
        <dbReference type="SAM" id="SignalP"/>
    </source>
</evidence>
<dbReference type="InterPro" id="IPR031734">
    <property type="entry name" value="MBF2"/>
</dbReference>
<name>A0AAW1UF59_9CUCU</name>
<keyword evidence="1" id="KW-0732">Signal</keyword>
<protein>
    <submittedName>
        <fullName evidence="2">Uncharacterized protein</fullName>
    </submittedName>
</protein>
<gene>
    <name evidence="2" type="ORF">WA026_020143</name>
</gene>
<organism evidence="2 3">
    <name type="scientific">Henosepilachna vigintioctopunctata</name>
    <dbReference type="NCBI Taxonomy" id="420089"/>
    <lineage>
        <taxon>Eukaryota</taxon>
        <taxon>Metazoa</taxon>
        <taxon>Ecdysozoa</taxon>
        <taxon>Arthropoda</taxon>
        <taxon>Hexapoda</taxon>
        <taxon>Insecta</taxon>
        <taxon>Pterygota</taxon>
        <taxon>Neoptera</taxon>
        <taxon>Endopterygota</taxon>
        <taxon>Coleoptera</taxon>
        <taxon>Polyphaga</taxon>
        <taxon>Cucujiformia</taxon>
        <taxon>Coccinelloidea</taxon>
        <taxon>Coccinellidae</taxon>
        <taxon>Epilachninae</taxon>
        <taxon>Epilachnini</taxon>
        <taxon>Henosepilachna</taxon>
    </lineage>
</organism>
<proteinExistence type="predicted"/>
<dbReference type="EMBL" id="JARQZJ010000044">
    <property type="protein sequence ID" value="KAK9877919.1"/>
    <property type="molecule type" value="Genomic_DNA"/>
</dbReference>
<dbReference type="PANTHER" id="PTHR37685:SF1">
    <property type="entry name" value="GEO11136P1-RELATED"/>
    <property type="match status" value="1"/>
</dbReference>